<dbReference type="EMBL" id="VCEB01000013">
    <property type="protein sequence ID" value="KAB0370711.1"/>
    <property type="molecule type" value="Genomic_DNA"/>
</dbReference>
<accession>A0A5N3X936</accession>
<evidence type="ECO:0000313" key="2">
    <source>
        <dbReference type="Proteomes" id="UP000326062"/>
    </source>
</evidence>
<sequence>MAASVLGSLLGFVQQVVPSSASDQRLWIKSLRKNIILPNKLQSVADEETAALLSDSCLIRIRNHVLRDALHRCKVVMEVSCYGCPSLSWLWAIFGVE</sequence>
<evidence type="ECO:0000313" key="1">
    <source>
        <dbReference type="EMBL" id="KAB0370711.1"/>
    </source>
</evidence>
<dbReference type="AlphaFoldDB" id="A0A5N3X936"/>
<dbReference type="Proteomes" id="UP000326062">
    <property type="component" value="Chromosome 10"/>
</dbReference>
<name>A0A5N3X936_MUNRE</name>
<proteinExistence type="predicted"/>
<comment type="caution">
    <text evidence="1">The sequence shown here is derived from an EMBL/GenBank/DDBJ whole genome shotgun (WGS) entry which is preliminary data.</text>
</comment>
<reference evidence="1 2" key="1">
    <citation type="submission" date="2019-06" db="EMBL/GenBank/DDBJ databases">
        <title>Discovery of a novel chromosome fission-fusion reversal in muntjac.</title>
        <authorList>
            <person name="Mudd A.B."/>
            <person name="Bredeson J.V."/>
            <person name="Baum R."/>
            <person name="Hockemeyer D."/>
            <person name="Rokhsar D.S."/>
        </authorList>
    </citation>
    <scope>NUCLEOTIDE SEQUENCE [LARGE SCALE GENOMIC DNA]</scope>
    <source>
        <strain evidence="1">UCam_UCB_Mr</strain>
        <tissue evidence="1">Fibroblast cell line</tissue>
    </source>
</reference>
<gene>
    <name evidence="1" type="ORF">FD755_017120</name>
</gene>
<organism evidence="1 2">
    <name type="scientific">Muntiacus reevesi</name>
    <name type="common">Reeves' muntjac</name>
    <name type="synonym">Cervus reevesi</name>
    <dbReference type="NCBI Taxonomy" id="9886"/>
    <lineage>
        <taxon>Eukaryota</taxon>
        <taxon>Metazoa</taxon>
        <taxon>Chordata</taxon>
        <taxon>Craniata</taxon>
        <taxon>Vertebrata</taxon>
        <taxon>Euteleostomi</taxon>
        <taxon>Mammalia</taxon>
        <taxon>Eutheria</taxon>
        <taxon>Laurasiatheria</taxon>
        <taxon>Artiodactyla</taxon>
        <taxon>Ruminantia</taxon>
        <taxon>Pecora</taxon>
        <taxon>Cervidae</taxon>
        <taxon>Muntiacinae</taxon>
        <taxon>Muntiacus</taxon>
    </lineage>
</organism>
<keyword evidence="2" id="KW-1185">Reference proteome</keyword>
<protein>
    <submittedName>
        <fullName evidence="1">Uncharacterized protein</fullName>
    </submittedName>
</protein>